<keyword evidence="1" id="KW-0175">Coiled coil</keyword>
<accession>A0ABN9T5E9</accession>
<organism evidence="3 4">
    <name type="scientific">Prorocentrum cordatum</name>
    <dbReference type="NCBI Taxonomy" id="2364126"/>
    <lineage>
        <taxon>Eukaryota</taxon>
        <taxon>Sar</taxon>
        <taxon>Alveolata</taxon>
        <taxon>Dinophyceae</taxon>
        <taxon>Prorocentrales</taxon>
        <taxon>Prorocentraceae</taxon>
        <taxon>Prorocentrum</taxon>
    </lineage>
</organism>
<evidence type="ECO:0000313" key="3">
    <source>
        <dbReference type="EMBL" id="CAK0840273.1"/>
    </source>
</evidence>
<feature type="coiled-coil region" evidence="1">
    <location>
        <begin position="1338"/>
        <end position="1380"/>
    </location>
</feature>
<feature type="region of interest" description="Disordered" evidence="2">
    <location>
        <begin position="1"/>
        <end position="21"/>
    </location>
</feature>
<dbReference type="EMBL" id="CAUYUJ010014366">
    <property type="protein sequence ID" value="CAK0840273.1"/>
    <property type="molecule type" value="Genomic_DNA"/>
</dbReference>
<dbReference type="Gene3D" id="3.30.40.10">
    <property type="entry name" value="Zinc/RING finger domain, C3HC4 (zinc finger)"/>
    <property type="match status" value="1"/>
</dbReference>
<feature type="compositionally biased region" description="Low complexity" evidence="2">
    <location>
        <begin position="364"/>
        <end position="378"/>
    </location>
</feature>
<feature type="compositionally biased region" description="Low complexity" evidence="2">
    <location>
        <begin position="325"/>
        <end position="334"/>
    </location>
</feature>
<evidence type="ECO:0000313" key="4">
    <source>
        <dbReference type="Proteomes" id="UP001189429"/>
    </source>
</evidence>
<proteinExistence type="predicted"/>
<sequence>MSLVPQKAGLPSPETRGAKKKQLIASVRDESGVEQFYKDDIAEVFVRFYENLFKGRDRADTINNGERTGAQQLTTEEIDEALKVMNCVKCKDQSGIVAEMLKASSNRFRGNVLDLFNDVLDPGAAIPETWKKTRTGQCYGFLAESVPDLLRNLRVADHVLLLAQSEADVVKMLRDLKDEAAKYGRLWLLNLVAAHHRRAWRLARPHCGLNVLSTGSAALAHIALIFLAIAMACAICLRGLEPGDSWSLLRGHAYHKDCISQEFDRRRLTHVMDLPCPQCGQTGRDMEAAADGLLTEEEDADVGLARDRSRSPGPRSAARPKRAPAPRGSSARGAFRIPNTQGEGHRVIRARRQPARIADPPVDAGPGPAPGAAGASAGSPPPRRGRDEGDDGAPIPALRGAVVAAGSPPTQRGGEADVIGRRAWLTCSPAHRGRTCSPGSAAADALADVLRDIAALARALPDGPCHPWSAGERCLRVEEIVPAAARNHLLETRAAGCEHALRPRWKSEAKLQHILDTPLPRQFDMRRWRCAQCKVSFSVGPSDVLDARPSALRCADPRRPACGFYFAQPFLVMVLQKFMEVLNLRAVRRSLFEYHSNNALALVGGARSLWFVEAIPGNRVLRHCICLALESYLPDEVARMQRGVHVHSGAAVKGDGKRGRRSTATARRPFTKPVVALETEDWPDLKAPRVDLPWAIYQAGLGGLLDLTAANRSSAGLPPRAVAPASHSTDVYERHRKLLRSLRHSKFPPLRFQVHGDTPKGQARACSLAAAHGPGAVVTGEPVHSLFEVRRPAPANANDAEVFLADYKDAITRLSAATLPPKGDGVGQPQGLEPEAETLLERFVSQLPPTFQREAALDPVNMERARTFLAQPRCARAGTWKRVFGSLPPSWRRLDSSASRCNYRTEKAFNAELRRVQRWYRPGRRQRRWRTGIVRDRRQAVTVKGARSVITQKVRDHFRRMRRRVKVEGLMNWRDAALAARQAGIPVQSGTAPVERLWSCLEDMVPSAARGVSLRWFRVLSMAMFLRYNYTHFNKDNLPTMAERDPLLGQRLATIAMLARAVNDRFAVPQLQLRALAEPRGEEEWPVNPWQPQADAHIRQLQAVHVVATQLSGKGGVQGAPLVVGLPALYCGGVAGSLPASPLPSPVPFCEPGGAAPGGGPRVAWPASVPGGVCPASASGPASPPAAPDEAEEAEAERQLRGRVAELEGQVAFLEERADERERELEDAPPPGQATQGSQQAPMVEVDELRRHNNFLSVLVSRYEKKTMDLEQEMATLTIAIRDSRGSGSGAPGGAARSDAAAQTDEGYFAGRDRGLQAKLQAQLEAAQDAVAARGLELAAARAENAELHRRARGVAERVASEEQALRGSLEERVERCEEEASWRRAEAEHMAELRREAEARGQREAAAASKRLFAVRAEGVMELAALRAEATARHSELGEALEEASALREAAASAEERLEVASCEGRRVRAAASAEGLGGASAVPARSWERSYCLAREEMDTSVYPPEELAGQYALRMPIPATVLGNVHLLIRDVQLRYIRAELEFTRTPWDTVLFELRGPDGEPAVLRVWLDGVDVKIPNSKVGLGLDFLSSFVNMNSFPAALELTMSGELELNEHDSWVLVRSSEKHSMRLKLDKEGRLTNLVNKALALAGGIGEVLYHQVWPHISSEP</sequence>
<dbReference type="Proteomes" id="UP001189429">
    <property type="component" value="Unassembled WGS sequence"/>
</dbReference>
<evidence type="ECO:0008006" key="5">
    <source>
        <dbReference type="Google" id="ProtNLM"/>
    </source>
</evidence>
<gene>
    <name evidence="3" type="ORF">PCOR1329_LOCUS35754</name>
</gene>
<feature type="region of interest" description="Disordered" evidence="2">
    <location>
        <begin position="296"/>
        <end position="396"/>
    </location>
</feature>
<keyword evidence="4" id="KW-1185">Reference proteome</keyword>
<evidence type="ECO:0000256" key="1">
    <source>
        <dbReference type="SAM" id="Coils"/>
    </source>
</evidence>
<feature type="coiled-coil region" evidence="1">
    <location>
        <begin position="1438"/>
        <end position="1465"/>
    </location>
</feature>
<feature type="region of interest" description="Disordered" evidence="2">
    <location>
        <begin position="1175"/>
        <end position="1198"/>
    </location>
</feature>
<dbReference type="SUPFAM" id="SSF57850">
    <property type="entry name" value="RING/U-box"/>
    <property type="match status" value="1"/>
</dbReference>
<dbReference type="InterPro" id="IPR013083">
    <property type="entry name" value="Znf_RING/FYVE/PHD"/>
</dbReference>
<comment type="caution">
    <text evidence="3">The sequence shown here is derived from an EMBL/GenBank/DDBJ whole genome shotgun (WGS) entry which is preliminary data.</text>
</comment>
<feature type="region of interest" description="Disordered" evidence="2">
    <location>
        <begin position="1218"/>
        <end position="1241"/>
    </location>
</feature>
<reference evidence="3" key="1">
    <citation type="submission" date="2023-10" db="EMBL/GenBank/DDBJ databases">
        <authorList>
            <person name="Chen Y."/>
            <person name="Shah S."/>
            <person name="Dougan E. K."/>
            <person name="Thang M."/>
            <person name="Chan C."/>
        </authorList>
    </citation>
    <scope>NUCLEOTIDE SEQUENCE [LARGE SCALE GENOMIC DNA]</scope>
</reference>
<evidence type="ECO:0000256" key="2">
    <source>
        <dbReference type="SAM" id="MobiDB-lite"/>
    </source>
</evidence>
<name>A0ABN9T5E9_9DINO</name>
<protein>
    <recommendedName>
        <fullName evidence="5">RING-type E3 ubiquitin transferase</fullName>
    </recommendedName>
</protein>